<proteinExistence type="predicted"/>
<accession>A0ABS4GJW4</accession>
<dbReference type="Pfam" id="PF12146">
    <property type="entry name" value="Hydrolase_4"/>
    <property type="match status" value="1"/>
</dbReference>
<gene>
    <name evidence="2" type="ORF">J2Z37_000538</name>
</gene>
<evidence type="ECO:0000259" key="1">
    <source>
        <dbReference type="Pfam" id="PF12146"/>
    </source>
</evidence>
<dbReference type="SUPFAM" id="SSF53474">
    <property type="entry name" value="alpha/beta-Hydrolases"/>
    <property type="match status" value="1"/>
</dbReference>
<keyword evidence="3" id="KW-1185">Reference proteome</keyword>
<dbReference type="EMBL" id="JAGGKT010000001">
    <property type="protein sequence ID" value="MBP1930551.1"/>
    <property type="molecule type" value="Genomic_DNA"/>
</dbReference>
<evidence type="ECO:0000313" key="3">
    <source>
        <dbReference type="Proteomes" id="UP001519343"/>
    </source>
</evidence>
<feature type="domain" description="Serine aminopeptidase S33" evidence="1">
    <location>
        <begin position="33"/>
        <end position="156"/>
    </location>
</feature>
<reference evidence="2 3" key="1">
    <citation type="submission" date="2021-03" db="EMBL/GenBank/DDBJ databases">
        <title>Genomic Encyclopedia of Type Strains, Phase IV (KMG-IV): sequencing the most valuable type-strain genomes for metagenomic binning, comparative biology and taxonomic classification.</title>
        <authorList>
            <person name="Goeker M."/>
        </authorList>
    </citation>
    <scope>NUCLEOTIDE SEQUENCE [LARGE SCALE GENOMIC DNA]</scope>
    <source>
        <strain evidence="2 3">DSM 24738</strain>
    </source>
</reference>
<dbReference type="InterPro" id="IPR053145">
    <property type="entry name" value="AB_hydrolase_Est10"/>
</dbReference>
<dbReference type="Proteomes" id="UP001519343">
    <property type="component" value="Unassembled WGS sequence"/>
</dbReference>
<dbReference type="PANTHER" id="PTHR43265:SF1">
    <property type="entry name" value="ESTERASE ESTD"/>
    <property type="match status" value="1"/>
</dbReference>
<sequence>MSQSNVLHNSFIIPLEENLFIRGDVEVAVGGDKKPVVILCHGFKGFKDWGFFPHTSNVLAEKGFAVIRFNFSCSGVNNTDFDELEKFSINTYSREQADLQALLNTLTTTTELPFTEHMDLSQIFLLGHSRGGGDSILFAAESSQIKGVISWNGISQVDIFDQSLKQQIKKAGIGFIENKRTKQQMPIRSIVLEDIKQNKERFDILSHLQHLQVPALFIQGAEDASRLIEGFHQMERTAPNQVFVQIDGANHTFGAVHPFKGTTPFLEQAINYTIHFLQQHTK</sequence>
<comment type="caution">
    <text evidence="2">The sequence shown here is derived from an EMBL/GenBank/DDBJ whole genome shotgun (WGS) entry which is preliminary data.</text>
</comment>
<protein>
    <submittedName>
        <fullName evidence="2">Pimeloyl-ACP methyl ester carboxylesterase</fullName>
    </submittedName>
</protein>
<organism evidence="2 3">
    <name type="scientific">Ammoniphilus resinae</name>
    <dbReference type="NCBI Taxonomy" id="861532"/>
    <lineage>
        <taxon>Bacteria</taxon>
        <taxon>Bacillati</taxon>
        <taxon>Bacillota</taxon>
        <taxon>Bacilli</taxon>
        <taxon>Bacillales</taxon>
        <taxon>Paenibacillaceae</taxon>
        <taxon>Aneurinibacillus group</taxon>
        <taxon>Ammoniphilus</taxon>
    </lineage>
</organism>
<dbReference type="InterPro" id="IPR029058">
    <property type="entry name" value="AB_hydrolase_fold"/>
</dbReference>
<dbReference type="InterPro" id="IPR022742">
    <property type="entry name" value="Hydrolase_4"/>
</dbReference>
<dbReference type="PANTHER" id="PTHR43265">
    <property type="entry name" value="ESTERASE ESTD"/>
    <property type="match status" value="1"/>
</dbReference>
<name>A0ABS4GJW4_9BACL</name>
<dbReference type="Gene3D" id="3.40.50.1820">
    <property type="entry name" value="alpha/beta hydrolase"/>
    <property type="match status" value="1"/>
</dbReference>
<dbReference type="RefSeq" id="WP_245203492.1">
    <property type="nucleotide sequence ID" value="NZ_JAGGKT010000001.1"/>
</dbReference>
<evidence type="ECO:0000313" key="2">
    <source>
        <dbReference type="EMBL" id="MBP1930551.1"/>
    </source>
</evidence>